<accession>A0A834E1A1</accession>
<sequence>MQRSGAEGCFINFKNPPSPNVTPSLCCRWPCAACVVLESGAGEGDAGLGLGAFRCPRAASRSPKTRSLQTHSSCSCARFLLRKPGTVPPEDAEGKVSAAAAERRRDSRESRVWISLVSPSHGERGPARSLLVGVSLVDTPPPPSGVARFLYRA</sequence>
<evidence type="ECO:0000256" key="1">
    <source>
        <dbReference type="SAM" id="MobiDB-lite"/>
    </source>
</evidence>
<dbReference type="AlphaFoldDB" id="A0A834E1A1"/>
<feature type="region of interest" description="Disordered" evidence="1">
    <location>
        <begin position="84"/>
        <end position="108"/>
    </location>
</feature>
<gene>
    <name evidence="2" type="ORF">HJG60_011588</name>
</gene>
<protein>
    <submittedName>
        <fullName evidence="2">Uncharacterized protein</fullName>
    </submittedName>
</protein>
<proteinExistence type="predicted"/>
<reference evidence="2 3" key="1">
    <citation type="journal article" date="2020" name="Nature">
        <title>Six reference-quality genomes reveal evolution of bat adaptations.</title>
        <authorList>
            <person name="Jebb D."/>
            <person name="Huang Z."/>
            <person name="Pippel M."/>
            <person name="Hughes G.M."/>
            <person name="Lavrichenko K."/>
            <person name="Devanna P."/>
            <person name="Winkler S."/>
            <person name="Jermiin L.S."/>
            <person name="Skirmuntt E.C."/>
            <person name="Katzourakis A."/>
            <person name="Burkitt-Gray L."/>
            <person name="Ray D.A."/>
            <person name="Sullivan K.A.M."/>
            <person name="Roscito J.G."/>
            <person name="Kirilenko B.M."/>
            <person name="Davalos L.M."/>
            <person name="Corthals A.P."/>
            <person name="Power M.L."/>
            <person name="Jones G."/>
            <person name="Ransome R.D."/>
            <person name="Dechmann D.K.N."/>
            <person name="Locatelli A.G."/>
            <person name="Puechmaille S.J."/>
            <person name="Fedrigo O."/>
            <person name="Jarvis E.D."/>
            <person name="Hiller M."/>
            <person name="Vernes S.C."/>
            <person name="Myers E.W."/>
            <person name="Teeling E.C."/>
        </authorList>
    </citation>
    <scope>NUCLEOTIDE SEQUENCE [LARGE SCALE GENOMIC DNA]</scope>
    <source>
        <strain evidence="2">Bat1K_MPI-CBG_1</strain>
    </source>
</reference>
<name>A0A834E1A1_9CHIR</name>
<organism evidence="2 3">
    <name type="scientific">Phyllostomus discolor</name>
    <name type="common">pale spear-nosed bat</name>
    <dbReference type="NCBI Taxonomy" id="89673"/>
    <lineage>
        <taxon>Eukaryota</taxon>
        <taxon>Metazoa</taxon>
        <taxon>Chordata</taxon>
        <taxon>Craniata</taxon>
        <taxon>Vertebrata</taxon>
        <taxon>Euteleostomi</taxon>
        <taxon>Mammalia</taxon>
        <taxon>Eutheria</taxon>
        <taxon>Laurasiatheria</taxon>
        <taxon>Chiroptera</taxon>
        <taxon>Yangochiroptera</taxon>
        <taxon>Phyllostomidae</taxon>
        <taxon>Phyllostominae</taxon>
        <taxon>Phyllostomus</taxon>
    </lineage>
</organism>
<evidence type="ECO:0000313" key="2">
    <source>
        <dbReference type="EMBL" id="KAF6099861.1"/>
    </source>
</evidence>
<dbReference type="Proteomes" id="UP000664940">
    <property type="component" value="Unassembled WGS sequence"/>
</dbReference>
<comment type="caution">
    <text evidence="2">The sequence shown here is derived from an EMBL/GenBank/DDBJ whole genome shotgun (WGS) entry which is preliminary data.</text>
</comment>
<evidence type="ECO:0000313" key="3">
    <source>
        <dbReference type="Proteomes" id="UP000664940"/>
    </source>
</evidence>
<dbReference type="EMBL" id="JABVXQ010000007">
    <property type="protein sequence ID" value="KAF6099861.1"/>
    <property type="molecule type" value="Genomic_DNA"/>
</dbReference>